<accession>A0A0F9KJY3</accession>
<evidence type="ECO:0000256" key="1">
    <source>
        <dbReference type="SAM" id="MobiDB-lite"/>
    </source>
</evidence>
<organism evidence="2">
    <name type="scientific">marine sediment metagenome</name>
    <dbReference type="NCBI Taxonomy" id="412755"/>
    <lineage>
        <taxon>unclassified sequences</taxon>
        <taxon>metagenomes</taxon>
        <taxon>ecological metagenomes</taxon>
    </lineage>
</organism>
<name>A0A0F9KJY3_9ZZZZ</name>
<feature type="region of interest" description="Disordered" evidence="1">
    <location>
        <begin position="302"/>
        <end position="330"/>
    </location>
</feature>
<comment type="caution">
    <text evidence="2">The sequence shown here is derived from an EMBL/GenBank/DDBJ whole genome shotgun (WGS) entry which is preliminary data.</text>
</comment>
<dbReference type="AlphaFoldDB" id="A0A0F9KJY3"/>
<dbReference type="EMBL" id="LAZR01009038">
    <property type="protein sequence ID" value="KKM75071.1"/>
    <property type="molecule type" value="Genomic_DNA"/>
</dbReference>
<reference evidence="2" key="1">
    <citation type="journal article" date="2015" name="Nature">
        <title>Complex archaea that bridge the gap between prokaryotes and eukaryotes.</title>
        <authorList>
            <person name="Spang A."/>
            <person name="Saw J.H."/>
            <person name="Jorgensen S.L."/>
            <person name="Zaremba-Niedzwiedzka K."/>
            <person name="Martijn J."/>
            <person name="Lind A.E."/>
            <person name="van Eijk R."/>
            <person name="Schleper C."/>
            <person name="Guy L."/>
            <person name="Ettema T.J."/>
        </authorList>
    </citation>
    <scope>NUCLEOTIDE SEQUENCE</scope>
</reference>
<sequence>MATLQDVLLKEGQMGPLHKRMDADKDLYLLKEYILRDANGHKVDDVIHVTLNRPALFAAHVISSLMAASQQIQVKGQDLKDEDTSPVEEFLKAVFRSADNLLLLRDEPMLIPFTDEQNCIRGRSAARVTVRMVNGQLVPEILPLDTRYFTYEVGVDGILWGAYRTWRNIADIKSEYPEAKATGTITRFFGGIANMFTGRIPAQDMLEVVDLWDRHTNQVYVGGSLVREATENKYGEPPFVVKRVPLGSMLKDRDNLGHEGESIFFLMRTIMPEFNRLASIFQTANINRVKGATQWHTKLGTQASLPESGGKMGTETAAEIGGGYSKVPQDDMGQTGRLMHSWLSEDLQSGSLSQADLGNANFPMPGVAIIALAEASGEVFLPRLETKGVLFRLISEMVIRQTLALGLPSVDLGTKGHEQRYEVAPLENSYNIDFLYTVKNPQLDVALLGVAESSERFFDRRTTLETVLRVPNPSEIEARRRSDDAELFSPGLRAYRDAKALFAQGKRIEATIMADEMGLTLEELLEGETAPKPGGDRPQPIRNTPVPGTKAFSNKQSSDLRGEPGPSVGEE</sequence>
<feature type="region of interest" description="Disordered" evidence="1">
    <location>
        <begin position="525"/>
        <end position="571"/>
    </location>
</feature>
<gene>
    <name evidence="2" type="ORF">LCGC14_1393950</name>
</gene>
<proteinExistence type="predicted"/>
<evidence type="ECO:0000313" key="2">
    <source>
        <dbReference type="EMBL" id="KKM75071.1"/>
    </source>
</evidence>
<protein>
    <submittedName>
        <fullName evidence="2">Uncharacterized protein</fullName>
    </submittedName>
</protein>